<dbReference type="SUPFAM" id="SSF48371">
    <property type="entry name" value="ARM repeat"/>
    <property type="match status" value="1"/>
</dbReference>
<dbReference type="InterPro" id="IPR011989">
    <property type="entry name" value="ARM-like"/>
</dbReference>
<dbReference type="AlphaFoldDB" id="A0A1H7IML5"/>
<dbReference type="OrthoDB" id="712058at2"/>
<keyword evidence="2" id="KW-1185">Reference proteome</keyword>
<reference evidence="2" key="1">
    <citation type="submission" date="2016-10" db="EMBL/GenBank/DDBJ databases">
        <authorList>
            <person name="Varghese N."/>
            <person name="Submissions S."/>
        </authorList>
    </citation>
    <scope>NUCLEOTIDE SEQUENCE [LARGE SCALE GENOMIC DNA]</scope>
    <source>
        <strain evidence="2">Jip14</strain>
    </source>
</reference>
<dbReference type="STRING" id="332977.SAMN05421740_102297"/>
<proteinExistence type="predicted"/>
<dbReference type="Gene3D" id="1.25.10.10">
    <property type="entry name" value="Leucine-rich Repeat Variant"/>
    <property type="match status" value="1"/>
</dbReference>
<sequence>MIKENITELEKKWVELLKSPKRLNAPKITNTKIVAAELQTQLLQDEEYQKWIKEKDEVRAALEAAYAQDEKPLVEDLVKAGMNIRSSWDLVNAKSSYKSAIPILIEHLSKPYCLKNKEGIIRALAVKEAKGVACKTILDEYNKTEKKDANYRWSFGNTMAVIMTADYIGDVLAIVQDESNGDSRHMFVTALGNTKSSKAEETLKQLLTDKSEVIRKEAQKALKKIN</sequence>
<protein>
    <submittedName>
        <fullName evidence="1">HEAT repeat-containing protein</fullName>
    </submittedName>
</protein>
<gene>
    <name evidence="1" type="ORF">SAMN05421740_102297</name>
</gene>
<evidence type="ECO:0000313" key="1">
    <source>
        <dbReference type="EMBL" id="SEK63731.1"/>
    </source>
</evidence>
<dbReference type="EMBL" id="FNZR01000002">
    <property type="protein sequence ID" value="SEK63731.1"/>
    <property type="molecule type" value="Genomic_DNA"/>
</dbReference>
<accession>A0A1H7IML5</accession>
<name>A0A1H7IML5_9SPHI</name>
<dbReference type="Proteomes" id="UP000198916">
    <property type="component" value="Unassembled WGS sequence"/>
</dbReference>
<organism evidence="1 2">
    <name type="scientific">Parapedobacter koreensis</name>
    <dbReference type="NCBI Taxonomy" id="332977"/>
    <lineage>
        <taxon>Bacteria</taxon>
        <taxon>Pseudomonadati</taxon>
        <taxon>Bacteroidota</taxon>
        <taxon>Sphingobacteriia</taxon>
        <taxon>Sphingobacteriales</taxon>
        <taxon>Sphingobacteriaceae</taxon>
        <taxon>Parapedobacter</taxon>
    </lineage>
</organism>
<dbReference type="RefSeq" id="WP_090603407.1">
    <property type="nucleotide sequence ID" value="NZ_FNZR01000002.1"/>
</dbReference>
<evidence type="ECO:0000313" key="2">
    <source>
        <dbReference type="Proteomes" id="UP000198916"/>
    </source>
</evidence>
<dbReference type="InterPro" id="IPR016024">
    <property type="entry name" value="ARM-type_fold"/>
</dbReference>
<dbReference type="Pfam" id="PF13646">
    <property type="entry name" value="HEAT_2"/>
    <property type="match status" value="1"/>
</dbReference>